<dbReference type="OrthoDB" id="2662290at2759"/>
<organism evidence="1 2">
    <name type="scientific">Gymnopilus dilepis</name>
    <dbReference type="NCBI Taxonomy" id="231916"/>
    <lineage>
        <taxon>Eukaryota</taxon>
        <taxon>Fungi</taxon>
        <taxon>Dikarya</taxon>
        <taxon>Basidiomycota</taxon>
        <taxon>Agaricomycotina</taxon>
        <taxon>Agaricomycetes</taxon>
        <taxon>Agaricomycetidae</taxon>
        <taxon>Agaricales</taxon>
        <taxon>Agaricineae</taxon>
        <taxon>Hymenogastraceae</taxon>
        <taxon>Gymnopilus</taxon>
    </lineage>
</organism>
<dbReference type="EMBL" id="NHYE01001315">
    <property type="protein sequence ID" value="PPQ96915.1"/>
    <property type="molecule type" value="Genomic_DNA"/>
</dbReference>
<evidence type="ECO:0000313" key="2">
    <source>
        <dbReference type="Proteomes" id="UP000284706"/>
    </source>
</evidence>
<keyword evidence="2" id="KW-1185">Reference proteome</keyword>
<reference evidence="1 2" key="1">
    <citation type="journal article" date="2018" name="Evol. Lett.">
        <title>Horizontal gene cluster transfer increased hallucinogenic mushroom diversity.</title>
        <authorList>
            <person name="Reynolds H.T."/>
            <person name="Vijayakumar V."/>
            <person name="Gluck-Thaler E."/>
            <person name="Korotkin H.B."/>
            <person name="Matheny P.B."/>
            <person name="Slot J.C."/>
        </authorList>
    </citation>
    <scope>NUCLEOTIDE SEQUENCE [LARGE SCALE GENOMIC DNA]</scope>
    <source>
        <strain evidence="1 2">SRW20</strain>
    </source>
</reference>
<name>A0A409Y1M9_9AGAR</name>
<accession>A0A409Y1M9</accession>
<dbReference type="AlphaFoldDB" id="A0A409Y1M9"/>
<evidence type="ECO:0000313" key="1">
    <source>
        <dbReference type="EMBL" id="PPQ96915.1"/>
    </source>
</evidence>
<comment type="caution">
    <text evidence="1">The sequence shown here is derived from an EMBL/GenBank/DDBJ whole genome shotgun (WGS) entry which is preliminary data.</text>
</comment>
<dbReference type="InParanoid" id="A0A409Y1M9"/>
<dbReference type="Proteomes" id="UP000284706">
    <property type="component" value="Unassembled WGS sequence"/>
</dbReference>
<protein>
    <submittedName>
        <fullName evidence="1">Uncharacterized protein</fullName>
    </submittedName>
</protein>
<sequence>MTSKPLPNTGTISPVHLSRSRTAARRQGGFLAFLNLCSKLRQLPLSGLTFESSASEGAILTIPVGFNSEDFQPESRMKRYVDRNIGQWYKYLVNERGHELSNGDLRVVIGHDKSSFWGMAIFSSSQEQQSTNPLFLSFRPITHDNAVPIYEWLYSGSVEVKSGPDPRDIDSLGQQEPAWAGSFYENQCLFVRTLNAKMQDRRWKNLGLNSDFSLINLVPDRGPRKAATGPFVPDSMGSTGMQNATPSYQGLPNRQHASVHDDTMPSDILDSTLSMVWDVQLLTLCIS</sequence>
<proteinExistence type="predicted"/>
<gene>
    <name evidence="1" type="ORF">CVT26_005901</name>
</gene>